<feature type="compositionally biased region" description="Polar residues" evidence="1">
    <location>
        <begin position="144"/>
        <end position="153"/>
    </location>
</feature>
<dbReference type="RefSeq" id="WP_382423109.1">
    <property type="nucleotide sequence ID" value="NZ_JBHSCW010000008.1"/>
</dbReference>
<dbReference type="Pfam" id="PF09361">
    <property type="entry name" value="Phasin_2"/>
    <property type="match status" value="1"/>
</dbReference>
<organism evidence="3 4">
    <name type="scientific">Fodinicurvata halophila</name>
    <dbReference type="NCBI Taxonomy" id="1419723"/>
    <lineage>
        <taxon>Bacteria</taxon>
        <taxon>Pseudomonadati</taxon>
        <taxon>Pseudomonadota</taxon>
        <taxon>Alphaproteobacteria</taxon>
        <taxon>Rhodospirillales</taxon>
        <taxon>Rhodovibrionaceae</taxon>
        <taxon>Fodinicurvata</taxon>
    </lineage>
</organism>
<feature type="region of interest" description="Disordered" evidence="1">
    <location>
        <begin position="144"/>
        <end position="179"/>
    </location>
</feature>
<dbReference type="NCBIfam" id="TIGR01841">
    <property type="entry name" value="phasin"/>
    <property type="match status" value="1"/>
</dbReference>
<proteinExistence type="predicted"/>
<dbReference type="Proteomes" id="UP001595799">
    <property type="component" value="Unassembled WGS sequence"/>
</dbReference>
<feature type="compositionally biased region" description="Gly residues" evidence="1">
    <location>
        <begin position="168"/>
        <end position="179"/>
    </location>
</feature>
<protein>
    <submittedName>
        <fullName evidence="3">Phasin family protein</fullName>
    </submittedName>
</protein>
<gene>
    <name evidence="3" type="ORF">ACFOW6_14450</name>
</gene>
<dbReference type="InterPro" id="IPR010127">
    <property type="entry name" value="Phasin_subfam-1"/>
</dbReference>
<evidence type="ECO:0000259" key="2">
    <source>
        <dbReference type="Pfam" id="PF09361"/>
    </source>
</evidence>
<evidence type="ECO:0000256" key="1">
    <source>
        <dbReference type="SAM" id="MobiDB-lite"/>
    </source>
</evidence>
<comment type="caution">
    <text evidence="3">The sequence shown here is derived from an EMBL/GenBank/DDBJ whole genome shotgun (WGS) entry which is preliminary data.</text>
</comment>
<sequence length="179" mass="19772">MAKSEKTTYSNPFLEADFQKMMDFSKMAENWQVPGFDPQQVLDAQRKNLEAITNANRVAYEGAQAITQRQTEIFRTTMEEASRVMNEMAAAGAPEDRMAKQAELCRQAFEKAIANMRELAEMGAKSNSEAQDLINKRVSESIEEIQSTLQTMSEEAKSARGEQSKSTSGGGQGSQGGQN</sequence>
<dbReference type="InterPro" id="IPR018968">
    <property type="entry name" value="Phasin"/>
</dbReference>
<name>A0ABV8UNX0_9PROT</name>
<feature type="compositionally biased region" description="Basic and acidic residues" evidence="1">
    <location>
        <begin position="154"/>
        <end position="163"/>
    </location>
</feature>
<reference evidence="4" key="1">
    <citation type="journal article" date="2019" name="Int. J. Syst. Evol. Microbiol.">
        <title>The Global Catalogue of Microorganisms (GCM) 10K type strain sequencing project: providing services to taxonomists for standard genome sequencing and annotation.</title>
        <authorList>
            <consortium name="The Broad Institute Genomics Platform"/>
            <consortium name="The Broad Institute Genome Sequencing Center for Infectious Disease"/>
            <person name="Wu L."/>
            <person name="Ma J."/>
        </authorList>
    </citation>
    <scope>NUCLEOTIDE SEQUENCE [LARGE SCALE GENOMIC DNA]</scope>
    <source>
        <strain evidence="4">CECT 8472</strain>
    </source>
</reference>
<evidence type="ECO:0000313" key="3">
    <source>
        <dbReference type="EMBL" id="MFC4352749.1"/>
    </source>
</evidence>
<feature type="domain" description="Phasin" evidence="2">
    <location>
        <begin position="39"/>
        <end position="138"/>
    </location>
</feature>
<keyword evidence="4" id="KW-1185">Reference proteome</keyword>
<dbReference type="EMBL" id="JBHSCW010000008">
    <property type="protein sequence ID" value="MFC4352749.1"/>
    <property type="molecule type" value="Genomic_DNA"/>
</dbReference>
<evidence type="ECO:0000313" key="4">
    <source>
        <dbReference type="Proteomes" id="UP001595799"/>
    </source>
</evidence>
<accession>A0ABV8UNX0</accession>